<dbReference type="InterPro" id="IPR005811">
    <property type="entry name" value="SUCC_ACL_C"/>
</dbReference>
<evidence type="ECO:0000256" key="1">
    <source>
        <dbReference type="ARBA" id="ARBA00022598"/>
    </source>
</evidence>
<sequence>MDLFEYQARDLFEAHGVPVLAGIVAHTPEEAKAAAEKIGGVTVVKAQVKIGGRGKAGGVKVAKSADEAFEHASNILGMDIKGHTVKKVMIAQGADIAEEYYFSVLLDRSNRNYLAMCSVEGGMEIEQLAVERPDALAKVPVDPAVGIDAEKAAEIVEKAGFAPELREKVAAVLVKLWDVFKGEDATLVEVNPLVKTGAGDIVALDGKVSIDENAGFRHAEHEELVDKDSEDPLEAKAKALDLNYVKLDGEVGIIGNGAGLVMSTLDVVAYAGERHGNVKPANFLDIGGGASAEVMANGLSIILGDDQVKSVFVNVFGGITACDAVANGIVGALDKLGDSANKPLVVRLDGNNVDEGRRILHEANHPLVTLAENMDQGADKAAELANAAN</sequence>
<feature type="binding site" evidence="5">
    <location>
        <position position="99"/>
    </location>
    <ligand>
        <name>ATP</name>
        <dbReference type="ChEBI" id="CHEBI:30616"/>
    </ligand>
</feature>
<dbReference type="InterPro" id="IPR013815">
    <property type="entry name" value="ATP_grasp_subdomain_1"/>
</dbReference>
<evidence type="ECO:0000256" key="4">
    <source>
        <dbReference type="ARBA" id="ARBA00022842"/>
    </source>
</evidence>
<keyword evidence="5 6" id="KW-0067">ATP-binding</keyword>
<comment type="pathway">
    <text evidence="5">Carbohydrate metabolism; tricarboxylic acid cycle; succinate from succinyl-CoA (ligase route): step 1/1.</text>
</comment>
<dbReference type="NCBIfam" id="NF001913">
    <property type="entry name" value="PRK00696.1"/>
    <property type="match status" value="1"/>
</dbReference>
<comment type="function">
    <text evidence="5">Succinyl-CoA synthetase functions in the citric acid cycle (TCA), coupling the hydrolysis of succinyl-CoA to the synthesis of either ATP or GTP and thus represents the only step of substrate-level phosphorylation in the TCA. The beta subunit provides nucleotide specificity of the enzyme and binds the substrate succinate, while the binding sites for coenzyme A and phosphate are found in the alpha subunit.</text>
</comment>
<dbReference type="RefSeq" id="WP_345882772.1">
    <property type="nucleotide sequence ID" value="NZ_JBDFRB010000001.1"/>
</dbReference>
<gene>
    <name evidence="5 8" type="primary">sucC</name>
    <name evidence="8" type="ORF">ABCQ75_01880</name>
</gene>
<dbReference type="InterPro" id="IPR005809">
    <property type="entry name" value="Succ_CoA_ligase-like_bsu"/>
</dbReference>
<dbReference type="Pfam" id="PF08442">
    <property type="entry name" value="ATP-grasp_2"/>
    <property type="match status" value="1"/>
</dbReference>
<keyword evidence="5" id="KW-0816">Tricarboxylic acid cycle</keyword>
<evidence type="ECO:0000256" key="5">
    <source>
        <dbReference type="HAMAP-Rule" id="MF_00558"/>
    </source>
</evidence>
<feature type="binding site" evidence="5">
    <location>
        <position position="256"/>
    </location>
    <ligand>
        <name>substrate</name>
        <note>ligand shared with subunit alpha</note>
    </ligand>
</feature>
<dbReference type="HAMAP" id="MF_00558">
    <property type="entry name" value="Succ_CoA_beta"/>
    <property type="match status" value="1"/>
</dbReference>
<reference evidence="8 9" key="1">
    <citation type="submission" date="2024-05" db="EMBL/GenBank/DDBJ databases">
        <title>Sinomonas sp. nov., isolated from a waste landfill.</title>
        <authorList>
            <person name="Zhao Y."/>
        </authorList>
    </citation>
    <scope>NUCLEOTIDE SEQUENCE [LARGE SCALE GENOMIC DNA]</scope>
    <source>
        <strain evidence="8 9">CCTCC AB2014300</strain>
    </source>
</reference>
<feature type="binding site" evidence="5">
    <location>
        <position position="45"/>
    </location>
    <ligand>
        <name>ATP</name>
        <dbReference type="ChEBI" id="CHEBI:30616"/>
    </ligand>
</feature>
<feature type="binding site" evidence="5">
    <location>
        <begin position="52"/>
        <end position="54"/>
    </location>
    <ligand>
        <name>ATP</name>
        <dbReference type="ChEBI" id="CHEBI:30616"/>
    </ligand>
</feature>
<dbReference type="Pfam" id="PF00549">
    <property type="entry name" value="Ligase_CoA"/>
    <property type="match status" value="1"/>
</dbReference>
<dbReference type="InterPro" id="IPR013650">
    <property type="entry name" value="ATP-grasp_succ-CoA_synth-type"/>
</dbReference>
<comment type="similarity">
    <text evidence="5">Belongs to the succinate/malate CoA ligase beta subunit family.</text>
</comment>
<feature type="binding site" evidence="5">
    <location>
        <position position="205"/>
    </location>
    <ligand>
        <name>Mg(2+)</name>
        <dbReference type="ChEBI" id="CHEBI:18420"/>
    </ligand>
</feature>
<feature type="domain" description="ATP-grasp" evidence="7">
    <location>
        <begin position="9"/>
        <end position="241"/>
    </location>
</feature>
<dbReference type="GO" id="GO:0004775">
    <property type="term" value="F:succinate-CoA ligase (ADP-forming) activity"/>
    <property type="evidence" value="ECO:0007669"/>
    <property type="project" value="UniProtKB-EC"/>
</dbReference>
<dbReference type="SUPFAM" id="SSF52210">
    <property type="entry name" value="Succinyl-CoA synthetase domains"/>
    <property type="match status" value="1"/>
</dbReference>
<dbReference type="InterPro" id="IPR011761">
    <property type="entry name" value="ATP-grasp"/>
</dbReference>
<organism evidence="8 9">
    <name type="scientific">Sinomonas halotolerans</name>
    <dbReference type="NCBI Taxonomy" id="1644133"/>
    <lineage>
        <taxon>Bacteria</taxon>
        <taxon>Bacillati</taxon>
        <taxon>Actinomycetota</taxon>
        <taxon>Actinomycetes</taxon>
        <taxon>Micrococcales</taxon>
        <taxon>Micrococcaceae</taxon>
        <taxon>Sinomonas</taxon>
    </lineage>
</organism>
<comment type="cofactor">
    <cofactor evidence="5">
        <name>Mg(2+)</name>
        <dbReference type="ChEBI" id="CHEBI:18420"/>
    </cofactor>
    <text evidence="5">Binds 1 Mg(2+) ion per subunit.</text>
</comment>
<name>A0ABU9WVT7_9MICC</name>
<dbReference type="EC" id="6.2.1.5" evidence="5"/>
<keyword evidence="2 5" id="KW-0479">Metal-binding</keyword>
<evidence type="ECO:0000256" key="6">
    <source>
        <dbReference type="PROSITE-ProRule" id="PRU00409"/>
    </source>
</evidence>
<keyword evidence="4 5" id="KW-0460">Magnesium</keyword>
<comment type="catalytic activity">
    <reaction evidence="5">
        <text>GTP + succinate + CoA = succinyl-CoA + GDP + phosphate</text>
        <dbReference type="Rhea" id="RHEA:22120"/>
        <dbReference type="ChEBI" id="CHEBI:30031"/>
        <dbReference type="ChEBI" id="CHEBI:37565"/>
        <dbReference type="ChEBI" id="CHEBI:43474"/>
        <dbReference type="ChEBI" id="CHEBI:57287"/>
        <dbReference type="ChEBI" id="CHEBI:57292"/>
        <dbReference type="ChEBI" id="CHEBI:58189"/>
    </reaction>
</comment>
<dbReference type="Gene3D" id="3.40.50.261">
    <property type="entry name" value="Succinyl-CoA synthetase domains"/>
    <property type="match status" value="1"/>
</dbReference>
<accession>A0ABU9WVT7</accession>
<evidence type="ECO:0000259" key="7">
    <source>
        <dbReference type="PROSITE" id="PS50975"/>
    </source>
</evidence>
<dbReference type="PROSITE" id="PS50975">
    <property type="entry name" value="ATP_GRASP"/>
    <property type="match status" value="1"/>
</dbReference>
<evidence type="ECO:0000256" key="2">
    <source>
        <dbReference type="ARBA" id="ARBA00022723"/>
    </source>
</evidence>
<dbReference type="SUPFAM" id="SSF56059">
    <property type="entry name" value="Glutathione synthetase ATP-binding domain-like"/>
    <property type="match status" value="1"/>
</dbReference>
<dbReference type="InterPro" id="IPR016102">
    <property type="entry name" value="Succinyl-CoA_synth-like"/>
</dbReference>
<evidence type="ECO:0000256" key="3">
    <source>
        <dbReference type="ARBA" id="ARBA00022741"/>
    </source>
</evidence>
<evidence type="ECO:0000313" key="8">
    <source>
        <dbReference type="EMBL" id="MEN2743289.1"/>
    </source>
</evidence>
<comment type="caution">
    <text evidence="8">The sequence shown here is derived from an EMBL/GenBank/DDBJ whole genome shotgun (WGS) entry which is preliminary data.</text>
</comment>
<keyword evidence="9" id="KW-1185">Reference proteome</keyword>
<protein>
    <recommendedName>
        <fullName evidence="5">Succinate--CoA ligase [ADP-forming] subunit beta</fullName>
        <ecNumber evidence="5">6.2.1.5</ecNumber>
    </recommendedName>
    <alternativeName>
        <fullName evidence="5">Succinyl-CoA synthetase subunit beta</fullName>
        <shortName evidence="5">SCS-beta</shortName>
    </alternativeName>
</protein>
<dbReference type="NCBIfam" id="TIGR01016">
    <property type="entry name" value="sucCoAbeta"/>
    <property type="match status" value="1"/>
</dbReference>
<dbReference type="EMBL" id="JBDFRB010000001">
    <property type="protein sequence ID" value="MEN2743289.1"/>
    <property type="molecule type" value="Genomic_DNA"/>
</dbReference>
<comment type="caution">
    <text evidence="5">Lacks conserved residue(s) required for the propagation of feature annotation.</text>
</comment>
<dbReference type="InterPro" id="IPR017866">
    <property type="entry name" value="Succ-CoA_synthase_bsu_CS"/>
</dbReference>
<dbReference type="PIRSF" id="PIRSF001554">
    <property type="entry name" value="SucCS_beta"/>
    <property type="match status" value="1"/>
</dbReference>
<feature type="binding site" evidence="5">
    <location>
        <position position="94"/>
    </location>
    <ligand>
        <name>ATP</name>
        <dbReference type="ChEBI" id="CHEBI:30616"/>
    </ligand>
</feature>
<evidence type="ECO:0000313" key="9">
    <source>
        <dbReference type="Proteomes" id="UP001422074"/>
    </source>
</evidence>
<dbReference type="Proteomes" id="UP001422074">
    <property type="component" value="Unassembled WGS sequence"/>
</dbReference>
<comment type="subunit">
    <text evidence="5">Heterotetramer of two alpha and two beta subunits.</text>
</comment>
<dbReference type="PANTHER" id="PTHR11815:SF10">
    <property type="entry name" value="SUCCINATE--COA LIGASE [GDP-FORMING] SUBUNIT BETA, MITOCHONDRIAL"/>
    <property type="match status" value="1"/>
</dbReference>
<proteinExistence type="inferred from homology"/>
<dbReference type="Gene3D" id="3.30.470.20">
    <property type="entry name" value="ATP-grasp fold, B domain"/>
    <property type="match status" value="1"/>
</dbReference>
<feature type="binding site" evidence="5">
    <location>
        <begin position="318"/>
        <end position="320"/>
    </location>
    <ligand>
        <name>substrate</name>
        <note>ligand shared with subunit alpha</note>
    </ligand>
</feature>
<comment type="catalytic activity">
    <reaction evidence="5">
        <text>succinate + ATP + CoA = succinyl-CoA + ADP + phosphate</text>
        <dbReference type="Rhea" id="RHEA:17661"/>
        <dbReference type="ChEBI" id="CHEBI:30031"/>
        <dbReference type="ChEBI" id="CHEBI:30616"/>
        <dbReference type="ChEBI" id="CHEBI:43474"/>
        <dbReference type="ChEBI" id="CHEBI:57287"/>
        <dbReference type="ChEBI" id="CHEBI:57292"/>
        <dbReference type="ChEBI" id="CHEBI:456216"/>
        <dbReference type="EC" id="6.2.1.5"/>
    </reaction>
</comment>
<dbReference type="PROSITE" id="PS01217">
    <property type="entry name" value="SUCCINYL_COA_LIG_3"/>
    <property type="match status" value="1"/>
</dbReference>
<dbReference type="PANTHER" id="PTHR11815">
    <property type="entry name" value="SUCCINYL-COA SYNTHETASE BETA CHAIN"/>
    <property type="match status" value="1"/>
</dbReference>
<keyword evidence="1 5" id="KW-0436">Ligase</keyword>
<keyword evidence="3 5" id="KW-0547">Nucleotide-binding</keyword>
<dbReference type="Gene3D" id="3.30.1490.20">
    <property type="entry name" value="ATP-grasp fold, A domain"/>
    <property type="match status" value="1"/>
</dbReference>
<feature type="binding site" evidence="5">
    <location>
        <position position="191"/>
    </location>
    <ligand>
        <name>Mg(2+)</name>
        <dbReference type="ChEBI" id="CHEBI:18420"/>
    </ligand>
</feature>